<dbReference type="InterPro" id="IPR000391">
    <property type="entry name" value="Rng_hydr_dOase-bsu"/>
</dbReference>
<dbReference type="EMBL" id="VTTN01000026">
    <property type="protein sequence ID" value="KAA0588915.1"/>
    <property type="molecule type" value="Genomic_DNA"/>
</dbReference>
<evidence type="ECO:0000256" key="2">
    <source>
        <dbReference type="ARBA" id="ARBA00023002"/>
    </source>
</evidence>
<proteinExistence type="inferred from homology"/>
<gene>
    <name evidence="3" type="ORF">FZ942_32880</name>
</gene>
<dbReference type="RefSeq" id="WP_149235260.1">
    <property type="nucleotide sequence ID" value="NZ_JALJXJ010000026.1"/>
</dbReference>
<dbReference type="Gene3D" id="3.10.450.50">
    <property type="match status" value="1"/>
</dbReference>
<dbReference type="GO" id="GO:0051213">
    <property type="term" value="F:dioxygenase activity"/>
    <property type="evidence" value="ECO:0007669"/>
    <property type="project" value="UniProtKB-KW"/>
</dbReference>
<organism evidence="3 4">
    <name type="scientific">Azospirillum lipoferum</name>
    <dbReference type="NCBI Taxonomy" id="193"/>
    <lineage>
        <taxon>Bacteria</taxon>
        <taxon>Pseudomonadati</taxon>
        <taxon>Pseudomonadota</taxon>
        <taxon>Alphaproteobacteria</taxon>
        <taxon>Rhodospirillales</taxon>
        <taxon>Azospirillaceae</taxon>
        <taxon>Azospirillum</taxon>
    </lineage>
</organism>
<dbReference type="OrthoDB" id="5517499at2"/>
<comment type="similarity">
    <text evidence="1">Belongs to the bacterial ring-hydroxylating dioxygenase beta subunit family.</text>
</comment>
<evidence type="ECO:0000256" key="1">
    <source>
        <dbReference type="ARBA" id="ARBA00009570"/>
    </source>
</evidence>
<keyword evidence="2" id="KW-0560">Oxidoreductase</keyword>
<dbReference type="InterPro" id="IPR032710">
    <property type="entry name" value="NTF2-like_dom_sf"/>
</dbReference>
<evidence type="ECO:0000313" key="3">
    <source>
        <dbReference type="EMBL" id="KAA0588915.1"/>
    </source>
</evidence>
<dbReference type="Proteomes" id="UP000324927">
    <property type="component" value="Unassembled WGS sequence"/>
</dbReference>
<dbReference type="Pfam" id="PF00866">
    <property type="entry name" value="Ring_hydroxyl_B"/>
    <property type="match status" value="1"/>
</dbReference>
<sequence>MSTLKMDRPDDVAAAADAALRARVRDFYDAYYDALDDVRLEDWPDFFTEECLYRVIPRENHERGYRLCTMQAESRGMLQDRVTGLLKTQMYAPRYYRRFPGPLRVTAGADGIRTRHNLLMVQTLIDRQPTIVLCGVCHDRLVEDEGRLRLAERVVVFDSEMIANSLIYPA</sequence>
<keyword evidence="3" id="KW-0223">Dioxygenase</keyword>
<name>A0A5A9G510_AZOLI</name>
<dbReference type="SUPFAM" id="SSF54427">
    <property type="entry name" value="NTF2-like"/>
    <property type="match status" value="1"/>
</dbReference>
<evidence type="ECO:0000313" key="4">
    <source>
        <dbReference type="Proteomes" id="UP000324927"/>
    </source>
</evidence>
<accession>A0A5A9G510</accession>
<dbReference type="AlphaFoldDB" id="A0A5A9G510"/>
<keyword evidence="4" id="KW-1185">Reference proteome</keyword>
<reference evidence="3 4" key="1">
    <citation type="submission" date="2019-08" db="EMBL/GenBank/DDBJ databases">
        <authorList>
            <person name="Grouzdev D."/>
            <person name="Tikhonova E."/>
            <person name="Kravchenko I."/>
        </authorList>
    </citation>
    <scope>NUCLEOTIDE SEQUENCE [LARGE SCALE GENOMIC DNA]</scope>
    <source>
        <strain evidence="3 4">59b</strain>
    </source>
</reference>
<comment type="caution">
    <text evidence="3">The sequence shown here is derived from an EMBL/GenBank/DDBJ whole genome shotgun (WGS) entry which is preliminary data.</text>
</comment>
<protein>
    <submittedName>
        <fullName evidence="3">Aromatic-ring-hydroxylating dioxygenase subunit beta</fullName>
    </submittedName>
</protein>